<evidence type="ECO:0000256" key="20">
    <source>
        <dbReference type="SAM" id="Coils"/>
    </source>
</evidence>
<evidence type="ECO:0000256" key="15">
    <source>
        <dbReference type="PIRNR" id="PIRNR001174"/>
    </source>
</evidence>
<dbReference type="GO" id="GO:0006515">
    <property type="term" value="P:protein quality control for misfolded or incompletely synthesized proteins"/>
    <property type="evidence" value="ECO:0007669"/>
    <property type="project" value="UniProtKB-UniRule"/>
</dbReference>
<evidence type="ECO:0000256" key="5">
    <source>
        <dbReference type="ARBA" id="ARBA00022801"/>
    </source>
</evidence>
<dbReference type="Gene3D" id="3.30.230.10">
    <property type="match status" value="1"/>
</dbReference>
<evidence type="ECO:0000256" key="7">
    <source>
        <dbReference type="ARBA" id="ARBA00022840"/>
    </source>
</evidence>
<accession>A0A2K9NZ58</accession>
<dbReference type="Proteomes" id="UP000235589">
    <property type="component" value="Chromosome"/>
</dbReference>
<dbReference type="SMART" id="SM00464">
    <property type="entry name" value="LON"/>
    <property type="match status" value="1"/>
</dbReference>
<dbReference type="GO" id="GO:0005524">
    <property type="term" value="F:ATP binding"/>
    <property type="evidence" value="ECO:0007669"/>
    <property type="project" value="UniProtKB-UniRule"/>
</dbReference>
<dbReference type="PANTHER" id="PTHR10046">
    <property type="entry name" value="ATP DEPENDENT LON PROTEASE FAMILY MEMBER"/>
    <property type="match status" value="1"/>
</dbReference>
<dbReference type="InterPro" id="IPR003593">
    <property type="entry name" value="AAA+_ATPase"/>
</dbReference>
<keyword evidence="20" id="KW-0175">Coiled coil</keyword>
<feature type="binding site" evidence="14 17">
    <location>
        <begin position="354"/>
        <end position="361"/>
    </location>
    <ligand>
        <name>ATP</name>
        <dbReference type="ChEBI" id="CHEBI:30616"/>
    </ligand>
</feature>
<dbReference type="PROSITE" id="PS51787">
    <property type="entry name" value="LON_N"/>
    <property type="match status" value="1"/>
</dbReference>
<evidence type="ECO:0000256" key="9">
    <source>
        <dbReference type="ARBA" id="ARBA00050665"/>
    </source>
</evidence>
<dbReference type="InterPro" id="IPR027543">
    <property type="entry name" value="Lon_bac"/>
</dbReference>
<evidence type="ECO:0000256" key="17">
    <source>
        <dbReference type="PIRSR" id="PIRSR001174-2"/>
    </source>
</evidence>
<keyword evidence="5 14" id="KW-0378">Hydrolase</keyword>
<dbReference type="RefSeq" id="WP_102364668.1">
    <property type="nucleotide sequence ID" value="NZ_CP020991.1"/>
</dbReference>
<dbReference type="GO" id="GO:0004176">
    <property type="term" value="F:ATP-dependent peptidase activity"/>
    <property type="evidence" value="ECO:0007669"/>
    <property type="project" value="UniProtKB-UniRule"/>
</dbReference>
<dbReference type="InterPro" id="IPR020568">
    <property type="entry name" value="Ribosomal_Su5_D2-typ_SF"/>
</dbReference>
<dbReference type="GO" id="GO:0043565">
    <property type="term" value="F:sequence-specific DNA binding"/>
    <property type="evidence" value="ECO:0007669"/>
    <property type="project" value="UniProtKB-UniRule"/>
</dbReference>
<dbReference type="Pfam" id="PF00004">
    <property type="entry name" value="AAA"/>
    <property type="match status" value="1"/>
</dbReference>
<evidence type="ECO:0000256" key="14">
    <source>
        <dbReference type="HAMAP-Rule" id="MF_01973"/>
    </source>
</evidence>
<proteinExistence type="evidence at transcript level"/>
<evidence type="ECO:0000256" key="6">
    <source>
        <dbReference type="ARBA" id="ARBA00022825"/>
    </source>
</evidence>
<dbReference type="InterPro" id="IPR046336">
    <property type="entry name" value="Lon_prtase_N_sf"/>
</dbReference>
<dbReference type="OrthoDB" id="9803599at2"/>
<dbReference type="AlphaFoldDB" id="A0A2K9NZ58"/>
<keyword evidence="24" id="KW-1185">Reference proteome</keyword>
<evidence type="ECO:0000313" key="23">
    <source>
        <dbReference type="EMBL" id="AUO18317.1"/>
    </source>
</evidence>
<evidence type="ECO:0000256" key="19">
    <source>
        <dbReference type="RuleBase" id="RU000591"/>
    </source>
</evidence>
<evidence type="ECO:0000256" key="4">
    <source>
        <dbReference type="ARBA" id="ARBA00022741"/>
    </source>
</evidence>
<dbReference type="PIRSF" id="PIRSF001174">
    <property type="entry name" value="Lon_proteas"/>
    <property type="match status" value="1"/>
</dbReference>
<keyword evidence="2 14" id="KW-0963">Cytoplasm</keyword>
<dbReference type="HAMAP" id="MF_01973">
    <property type="entry name" value="lon_bact"/>
    <property type="match status" value="1"/>
</dbReference>
<evidence type="ECO:0000256" key="3">
    <source>
        <dbReference type="ARBA" id="ARBA00022670"/>
    </source>
</evidence>
<dbReference type="GO" id="GO:0016887">
    <property type="term" value="F:ATP hydrolysis activity"/>
    <property type="evidence" value="ECO:0007669"/>
    <property type="project" value="UniProtKB-UniRule"/>
</dbReference>
<dbReference type="InterPro" id="IPR008269">
    <property type="entry name" value="Lon_proteolytic"/>
</dbReference>
<dbReference type="InterPro" id="IPR008268">
    <property type="entry name" value="Peptidase_S16_AS"/>
</dbReference>
<feature type="active site" evidence="14 16">
    <location>
        <position position="720"/>
    </location>
</feature>
<dbReference type="SUPFAM" id="SSF88697">
    <property type="entry name" value="PUA domain-like"/>
    <property type="match status" value="1"/>
</dbReference>
<dbReference type="Gene3D" id="1.10.8.60">
    <property type="match status" value="1"/>
</dbReference>
<dbReference type="Gene3D" id="1.20.58.1480">
    <property type="match status" value="1"/>
</dbReference>
<dbReference type="PROSITE" id="PS51786">
    <property type="entry name" value="LON_PROTEOLYTIC"/>
    <property type="match status" value="1"/>
</dbReference>
<organism evidence="23 24">
    <name type="scientific">Monoglobus pectinilyticus</name>
    <dbReference type="NCBI Taxonomy" id="1981510"/>
    <lineage>
        <taxon>Bacteria</taxon>
        <taxon>Bacillati</taxon>
        <taxon>Bacillota</taxon>
        <taxon>Clostridia</taxon>
        <taxon>Monoglobales</taxon>
        <taxon>Monoglobaceae</taxon>
        <taxon>Monoglobus</taxon>
    </lineage>
</organism>
<evidence type="ECO:0000259" key="21">
    <source>
        <dbReference type="PROSITE" id="PS51786"/>
    </source>
</evidence>
<dbReference type="PRINTS" id="PR00830">
    <property type="entry name" value="ENDOLAPTASE"/>
</dbReference>
<reference evidence="23 24" key="1">
    <citation type="submission" date="2017-04" db="EMBL/GenBank/DDBJ databases">
        <title>Monoglobus pectinilyticus 14 draft genome.</title>
        <authorList>
            <person name="Kim C."/>
            <person name="Rosendale D.I."/>
            <person name="Kelly W.J."/>
            <person name="Tannock G.W."/>
            <person name="Patchett M.L."/>
            <person name="Jordens J.Z."/>
        </authorList>
    </citation>
    <scope>NUCLEOTIDE SEQUENCE [LARGE SCALE GENOMIC DNA]</scope>
    <source>
        <strain evidence="23 24">14</strain>
    </source>
</reference>
<comment type="catalytic activity">
    <reaction evidence="9 14 15 18">
        <text>Hydrolysis of proteins in presence of ATP.</text>
        <dbReference type="EC" id="3.4.21.53"/>
    </reaction>
</comment>
<evidence type="ECO:0000256" key="13">
    <source>
        <dbReference type="ARBA" id="ARBA00082722"/>
    </source>
</evidence>
<dbReference type="InterPro" id="IPR027065">
    <property type="entry name" value="Lon_Prtase"/>
</dbReference>
<dbReference type="InterPro" id="IPR027417">
    <property type="entry name" value="P-loop_NTPase"/>
</dbReference>
<evidence type="ECO:0000256" key="18">
    <source>
        <dbReference type="PROSITE-ProRule" id="PRU01122"/>
    </source>
</evidence>
<comment type="induction">
    <text evidence="14">By heat shock.</text>
</comment>
<dbReference type="Gene3D" id="3.40.50.300">
    <property type="entry name" value="P-loop containing nucleotide triphosphate hydrolases"/>
    <property type="match status" value="1"/>
</dbReference>
<keyword evidence="3 14" id="KW-0645">Protease</keyword>
<evidence type="ECO:0000256" key="10">
    <source>
        <dbReference type="ARBA" id="ARBA00053875"/>
    </source>
</evidence>
<dbReference type="GO" id="GO:0005737">
    <property type="term" value="C:cytoplasm"/>
    <property type="evidence" value="ECO:0007669"/>
    <property type="project" value="UniProtKB-SubCell"/>
</dbReference>
<dbReference type="InterPro" id="IPR014721">
    <property type="entry name" value="Ribsml_uS5_D2-typ_fold_subgr"/>
</dbReference>
<dbReference type="SUPFAM" id="SSF52540">
    <property type="entry name" value="P-loop containing nucleoside triphosphate hydrolases"/>
    <property type="match status" value="1"/>
</dbReference>
<dbReference type="InterPro" id="IPR054594">
    <property type="entry name" value="Lon_lid"/>
</dbReference>
<dbReference type="InterPro" id="IPR004815">
    <property type="entry name" value="Lon_bac/euk-typ"/>
</dbReference>
<keyword evidence="7 14" id="KW-0067">ATP-binding</keyword>
<comment type="subcellular location">
    <subcellularLocation>
        <location evidence="1 14 15">Cytoplasm</location>
    </subcellularLocation>
</comment>
<dbReference type="InterPro" id="IPR015947">
    <property type="entry name" value="PUA-like_sf"/>
</dbReference>
<dbReference type="EC" id="3.4.21.53" evidence="11 14"/>
<dbReference type="PROSITE" id="PS01046">
    <property type="entry name" value="LON_SER"/>
    <property type="match status" value="1"/>
</dbReference>
<evidence type="ECO:0000259" key="22">
    <source>
        <dbReference type="PROSITE" id="PS51787"/>
    </source>
</evidence>
<keyword evidence="6 14" id="KW-0720">Serine protease</keyword>
<evidence type="ECO:0000313" key="24">
    <source>
        <dbReference type="Proteomes" id="UP000235589"/>
    </source>
</evidence>
<dbReference type="Gene3D" id="2.30.130.40">
    <property type="entry name" value="LON domain-like"/>
    <property type="match status" value="1"/>
</dbReference>
<dbReference type="FunFam" id="3.40.50.300:FF:000021">
    <property type="entry name" value="Lon protease homolog"/>
    <property type="match status" value="1"/>
</dbReference>
<evidence type="ECO:0000256" key="2">
    <source>
        <dbReference type="ARBA" id="ARBA00022490"/>
    </source>
</evidence>
<evidence type="ECO:0000256" key="16">
    <source>
        <dbReference type="PIRSR" id="PIRSR001174-1"/>
    </source>
</evidence>
<protein>
    <recommendedName>
        <fullName evidence="12 14">Lon protease</fullName>
        <ecNumber evidence="11 14">3.4.21.53</ecNumber>
    </recommendedName>
    <alternativeName>
        <fullName evidence="13 14">ATP-dependent protease La</fullName>
    </alternativeName>
</protein>
<dbReference type="InterPro" id="IPR003959">
    <property type="entry name" value="ATPase_AAA_core"/>
</dbReference>
<dbReference type="Gene3D" id="1.20.5.5270">
    <property type="match status" value="1"/>
</dbReference>
<feature type="coiled-coil region" evidence="20">
    <location>
        <begin position="188"/>
        <end position="225"/>
    </location>
</feature>
<dbReference type="InterPro" id="IPR003111">
    <property type="entry name" value="Lon_prtase_N"/>
</dbReference>
<dbReference type="Pfam" id="PF02190">
    <property type="entry name" value="LON_substr_bdg"/>
    <property type="match status" value="1"/>
</dbReference>
<feature type="active site" evidence="14 16">
    <location>
        <position position="677"/>
    </location>
</feature>
<dbReference type="SUPFAM" id="SSF54211">
    <property type="entry name" value="Ribosomal protein S5 domain 2-like"/>
    <property type="match status" value="1"/>
</dbReference>
<evidence type="ECO:0000256" key="1">
    <source>
        <dbReference type="ARBA" id="ARBA00004496"/>
    </source>
</evidence>
<feature type="domain" description="Lon proteolytic" evidence="21">
    <location>
        <begin position="590"/>
        <end position="771"/>
    </location>
</feature>
<dbReference type="KEGG" id="mpec:B9O19_00132"/>
<feature type="domain" description="Lon N-terminal" evidence="22">
    <location>
        <begin position="8"/>
        <end position="202"/>
    </location>
</feature>
<dbReference type="Pfam" id="PF05362">
    <property type="entry name" value="Lon_C"/>
    <property type="match status" value="1"/>
</dbReference>
<keyword evidence="4 14" id="KW-0547">Nucleotide-binding</keyword>
<dbReference type="GO" id="GO:0034605">
    <property type="term" value="P:cellular response to heat"/>
    <property type="evidence" value="ECO:0007669"/>
    <property type="project" value="UniProtKB-UniRule"/>
</dbReference>
<dbReference type="SMART" id="SM00382">
    <property type="entry name" value="AAA"/>
    <property type="match status" value="1"/>
</dbReference>
<gene>
    <name evidence="14" type="primary">lon</name>
    <name evidence="23" type="ORF">B9O19_00132</name>
</gene>
<comment type="similarity">
    <text evidence="14 15 18 19">Belongs to the peptidase S16 family.</text>
</comment>
<dbReference type="Pfam" id="PF22667">
    <property type="entry name" value="Lon_lid"/>
    <property type="match status" value="1"/>
</dbReference>
<sequence length="807" mass="90300">MIDNKYTLPLVPLRGLIVFPGMALHFDVGRPRSIDAVEAAMQKNKLIFLCYQNDFLVESPVKSDLAEIGTICEIRQILRLPDGSIRILVEGKSRASINDFEDLGKYIQVNVTKLDDINSDDDTYTQILIRKIQRLTEDYLELYDKASPEAISALLAIDDPGEMTDVIISNIPIKPALKQTVLDKVNVLERMEQLITIMSEEIDLLDIEKSVMDQVQENLDNNQRDYVLREKLKVIQEELGEGEENDSDIKKYRESIKDRNLPKEVMDKLNDEFSRLTKTPPHSQEYAVIQGYIETIIALPWDITGDETLDIKAAKTQLDRDHYGLDKVKERVLEYIAVSKLTNKVNGNILCLVGPPGTGKTSIVSSLAKSIGRKYIRLSLGGVHNESEIRGHRKTYVGAMPGRIIDAIKRANVNNPVILLDEIDKMTKDISGDPTSAMLEVLDPEQNKSFRDNYIELPFDLSNVMFIASANSLENIPRPLLDRMDIIEVSGYTEDEKLNIAKKYLIQKQRKNNGLTSHNLNITDSGIKEIINGYTRESGVRNLERAISKVCRKVAVKVAEDNDFYISVTRKNLNEFLGKKIYNDSSIEKKDSVGIVNGLAWTEVGGETLSVEVNIMDGTGKLELTGNLGDVMKESAKAGYSFIRSNSYKFGIKSDFYKNYDLHIHIPEGAIPKDGPSAGITMATAMISALTGKPVKHDVAMTGEITLRGKVLPIGGLKEKTLAALRIGIKKVIIPFENKADYEELPDIVKNNIEFIFAKNMVDVLENALTKPFKPSLPVKKSGNNLLPLDNELYIKNDISNVTIAKL</sequence>
<evidence type="ECO:0000256" key="12">
    <source>
        <dbReference type="ARBA" id="ARBA00071934"/>
    </source>
</evidence>
<dbReference type="NCBIfam" id="TIGR00763">
    <property type="entry name" value="lon"/>
    <property type="match status" value="1"/>
</dbReference>
<comment type="subunit">
    <text evidence="14 15">Homohexamer. Organized in a ring with a central cavity.</text>
</comment>
<dbReference type="CDD" id="cd19500">
    <property type="entry name" value="RecA-like_Lon"/>
    <property type="match status" value="1"/>
</dbReference>
<dbReference type="GO" id="GO:0004252">
    <property type="term" value="F:serine-type endopeptidase activity"/>
    <property type="evidence" value="ECO:0007669"/>
    <property type="project" value="UniProtKB-UniRule"/>
</dbReference>
<evidence type="ECO:0000256" key="11">
    <source>
        <dbReference type="ARBA" id="ARBA00066743"/>
    </source>
</evidence>
<comment type="function">
    <text evidence="10 14">ATP-dependent serine protease that mediates the selective degradation of mutant and abnormal proteins as well as certain short-lived regulatory proteins. Required for cellular homeostasis and for survival from DNA damage and developmental changes induced by stress. Degrades polypeptides processively to yield small peptide fragments that are 5 to 10 amino acids long. Binds to DNA in a double-stranded, site-specific manner.</text>
</comment>
<keyword evidence="8 14" id="KW-0346">Stress response</keyword>
<name>A0A2K9NZ58_9FIRM</name>
<dbReference type="EMBL" id="CP020991">
    <property type="protein sequence ID" value="AUO18317.1"/>
    <property type="molecule type" value="Genomic_DNA"/>
</dbReference>
<dbReference type="GeneID" id="98061565"/>
<evidence type="ECO:0000256" key="8">
    <source>
        <dbReference type="ARBA" id="ARBA00023016"/>
    </source>
</evidence>